<keyword evidence="1" id="KW-1133">Transmembrane helix</keyword>
<keyword evidence="1" id="KW-0812">Transmembrane</keyword>
<dbReference type="Proteomes" id="UP000694546">
    <property type="component" value="Chromosome 4"/>
</dbReference>
<keyword evidence="2" id="KW-0732">Signal</keyword>
<feature type="signal peptide" evidence="2">
    <location>
        <begin position="1"/>
        <end position="20"/>
    </location>
</feature>
<dbReference type="GeneTree" id="ENSGT01030000240233"/>
<evidence type="ECO:0000313" key="3">
    <source>
        <dbReference type="Ensembl" id="ENSGMOP00000055638.1"/>
    </source>
</evidence>
<organism evidence="3 4">
    <name type="scientific">Gadus morhua</name>
    <name type="common">Atlantic cod</name>
    <dbReference type="NCBI Taxonomy" id="8049"/>
    <lineage>
        <taxon>Eukaryota</taxon>
        <taxon>Metazoa</taxon>
        <taxon>Chordata</taxon>
        <taxon>Craniata</taxon>
        <taxon>Vertebrata</taxon>
        <taxon>Euteleostomi</taxon>
        <taxon>Actinopterygii</taxon>
        <taxon>Neopterygii</taxon>
        <taxon>Teleostei</taxon>
        <taxon>Neoteleostei</taxon>
        <taxon>Acanthomorphata</taxon>
        <taxon>Zeiogadaria</taxon>
        <taxon>Gadariae</taxon>
        <taxon>Gadiformes</taxon>
        <taxon>Gadoidei</taxon>
        <taxon>Gadidae</taxon>
        <taxon>Gadus</taxon>
    </lineage>
</organism>
<reference evidence="3" key="1">
    <citation type="submission" date="2025-05" db="UniProtKB">
        <authorList>
            <consortium name="Ensembl"/>
        </authorList>
    </citation>
    <scope>IDENTIFICATION</scope>
</reference>
<protein>
    <submittedName>
        <fullName evidence="3">Uncharacterized protein</fullName>
    </submittedName>
</protein>
<evidence type="ECO:0000313" key="4">
    <source>
        <dbReference type="Proteomes" id="UP000694546"/>
    </source>
</evidence>
<feature type="transmembrane region" description="Helical" evidence="1">
    <location>
        <begin position="62"/>
        <end position="85"/>
    </location>
</feature>
<keyword evidence="4" id="KW-1185">Reference proteome</keyword>
<dbReference type="Ensembl" id="ENSGMOT00000039141.1">
    <property type="protein sequence ID" value="ENSGMOP00000055638.1"/>
    <property type="gene ID" value="ENSGMOG00000028794.1"/>
</dbReference>
<sequence length="93" mass="10350">NQIFSINILLLCCNCKYVHHSWIPGRCRPPRPGLGPGQSPASSLCSEDLYSKMNVSVYDTHIILLNILGNLGAFLGRICFLTNLFSQVRNLLC</sequence>
<evidence type="ECO:0000256" key="2">
    <source>
        <dbReference type="SAM" id="SignalP"/>
    </source>
</evidence>
<feature type="chain" id="PRO_5044680684" evidence="2">
    <location>
        <begin position="21"/>
        <end position="93"/>
    </location>
</feature>
<accession>A0A8C5C690</accession>
<dbReference type="AlphaFoldDB" id="A0A8C5C690"/>
<proteinExistence type="predicted"/>
<dbReference type="Ensembl" id="ENSGMOT00000070242.1">
    <property type="protein sequence ID" value="ENSGMOP00000041721.1"/>
    <property type="gene ID" value="ENSGMOG00000025310.1"/>
</dbReference>
<name>A0A8C5C690_GADMO</name>
<evidence type="ECO:0000256" key="1">
    <source>
        <dbReference type="SAM" id="Phobius"/>
    </source>
</evidence>
<keyword evidence="1" id="KW-0472">Membrane</keyword>